<organism evidence="2 3">
    <name type="scientific">Metschnikowia bicuspidata var. bicuspidata NRRL YB-4993</name>
    <dbReference type="NCBI Taxonomy" id="869754"/>
    <lineage>
        <taxon>Eukaryota</taxon>
        <taxon>Fungi</taxon>
        <taxon>Dikarya</taxon>
        <taxon>Ascomycota</taxon>
        <taxon>Saccharomycotina</taxon>
        <taxon>Pichiomycetes</taxon>
        <taxon>Metschnikowiaceae</taxon>
        <taxon>Metschnikowia</taxon>
    </lineage>
</organism>
<name>A0A1A0H9P0_9ASCO</name>
<reference evidence="2 3" key="1">
    <citation type="submission" date="2016-05" db="EMBL/GenBank/DDBJ databases">
        <title>Comparative genomics of biotechnologically important yeasts.</title>
        <authorList>
            <consortium name="DOE Joint Genome Institute"/>
            <person name="Riley R."/>
            <person name="Haridas S."/>
            <person name="Wolfe K.H."/>
            <person name="Lopes M.R."/>
            <person name="Hittinger C.T."/>
            <person name="Goker M."/>
            <person name="Salamov A."/>
            <person name="Wisecaver J."/>
            <person name="Long T.M."/>
            <person name="Aerts A.L."/>
            <person name="Barry K."/>
            <person name="Choi C."/>
            <person name="Clum A."/>
            <person name="Coughlan A.Y."/>
            <person name="Deshpande S."/>
            <person name="Douglass A.P."/>
            <person name="Hanson S.J."/>
            <person name="Klenk H.-P."/>
            <person name="LaButti K."/>
            <person name="Lapidus A."/>
            <person name="Lindquist E."/>
            <person name="Lipzen A."/>
            <person name="Meier-kolthoff J.P."/>
            <person name="Ohm R.A."/>
            <person name="Otillar R.P."/>
            <person name="Pangilinan J."/>
            <person name="Peng Y."/>
            <person name="Rokas A."/>
            <person name="Rosa C.A."/>
            <person name="Scheuner C."/>
            <person name="Sibirny A.A."/>
            <person name="Slot J.C."/>
            <person name="Stielow J.B."/>
            <person name="Sun H."/>
            <person name="Kurtzman C.P."/>
            <person name="Blackwell M."/>
            <person name="Grigoriev I.V."/>
            <person name="Jeffries T.W."/>
        </authorList>
    </citation>
    <scope>NUCLEOTIDE SEQUENCE [LARGE SCALE GENOMIC DNA]</scope>
    <source>
        <strain evidence="2 3">NRRL YB-4993</strain>
    </source>
</reference>
<accession>A0A1A0H9P0</accession>
<evidence type="ECO:0000313" key="2">
    <source>
        <dbReference type="EMBL" id="OBA20844.1"/>
    </source>
</evidence>
<dbReference type="Proteomes" id="UP000092555">
    <property type="component" value="Unassembled WGS sequence"/>
</dbReference>
<dbReference type="OrthoDB" id="5328412at2759"/>
<dbReference type="GeneID" id="30027624"/>
<dbReference type="AlphaFoldDB" id="A0A1A0H9P0"/>
<sequence>MDEESGDRWHGSDLAKGLRFYQKAFDNYKRATDVGAPGQRDLLLLAYYNALRLLFHVYTQYQRTDGVQLSELPNVAEVLDAGANSVVQEIREIMKTHEASIQFAGADAPTDLLFNTAMVYIDAIEDSESPAESFHLASRAMGLLTEVLQRQVSELQAPASGAKTESADGTEEPPTSASDVIDTVISGFNLAQTLYESVGSSEQDIAAACSLLGTFAVDADQVALGILSQSAEITETHRNEYLISKAYAAAASCVPFEDVVKTWEDSLLPNTPERYMLAADCMDCFMQRSGVCSGPAANPETYWAALSKMNQYLKVAQELLTERLAAARSAAGSSQQMGLGAVISQIAKIHIARSDIDLQRSQLPLEQAEKHQALLANNAKAFLKNPFKRLRFQTKNFGFPVVPSILEYYFPPRAKHRDGSTEVTTVFFYTTSAYCWF</sequence>
<protein>
    <submittedName>
        <fullName evidence="2">Uncharacterized protein</fullName>
    </submittedName>
</protein>
<evidence type="ECO:0000313" key="3">
    <source>
        <dbReference type="Proteomes" id="UP000092555"/>
    </source>
</evidence>
<dbReference type="RefSeq" id="XP_018711354.1">
    <property type="nucleotide sequence ID" value="XM_018854648.1"/>
</dbReference>
<keyword evidence="3" id="KW-1185">Reference proteome</keyword>
<dbReference type="EMBL" id="LXTC01000003">
    <property type="protein sequence ID" value="OBA20844.1"/>
    <property type="molecule type" value="Genomic_DNA"/>
</dbReference>
<comment type="caution">
    <text evidence="2">The sequence shown here is derived from an EMBL/GenBank/DDBJ whole genome shotgun (WGS) entry which is preliminary data.</text>
</comment>
<proteinExistence type="predicted"/>
<gene>
    <name evidence="2" type="ORF">METBIDRAFT_164632</name>
</gene>
<evidence type="ECO:0000256" key="1">
    <source>
        <dbReference type="SAM" id="MobiDB-lite"/>
    </source>
</evidence>
<feature type="region of interest" description="Disordered" evidence="1">
    <location>
        <begin position="156"/>
        <end position="178"/>
    </location>
</feature>